<gene>
    <name evidence="4" type="ORF">VitviT2T_019972</name>
</gene>
<keyword evidence="1 2" id="KW-0378">Hydrolase</keyword>
<dbReference type="InterPro" id="IPR032259">
    <property type="entry name" value="HIBYL-CoA-H"/>
</dbReference>
<accession>A0ABY9D2W4</accession>
<dbReference type="PANTHER" id="PTHR43176:SF6">
    <property type="entry name" value="3-HYDROXYISOBUTYRYL-COA HYDROLASE"/>
    <property type="match status" value="1"/>
</dbReference>
<organism evidence="4 5">
    <name type="scientific">Vitis vinifera</name>
    <name type="common">Grape</name>
    <dbReference type="NCBI Taxonomy" id="29760"/>
    <lineage>
        <taxon>Eukaryota</taxon>
        <taxon>Viridiplantae</taxon>
        <taxon>Streptophyta</taxon>
        <taxon>Embryophyta</taxon>
        <taxon>Tracheophyta</taxon>
        <taxon>Spermatophyta</taxon>
        <taxon>Magnoliopsida</taxon>
        <taxon>eudicotyledons</taxon>
        <taxon>Gunneridae</taxon>
        <taxon>Pentapetalae</taxon>
        <taxon>rosids</taxon>
        <taxon>Vitales</taxon>
        <taxon>Vitaceae</taxon>
        <taxon>Viteae</taxon>
        <taxon>Vitis</taxon>
    </lineage>
</organism>
<comment type="pathway">
    <text evidence="2">Amino-acid degradation; L-valine degradation.</text>
</comment>
<comment type="catalytic activity">
    <reaction evidence="2">
        <text>3-hydroxy-2-methylpropanoyl-CoA + H2O = 3-hydroxy-2-methylpropanoate + CoA + H(+)</text>
        <dbReference type="Rhea" id="RHEA:20888"/>
        <dbReference type="ChEBI" id="CHEBI:11805"/>
        <dbReference type="ChEBI" id="CHEBI:15377"/>
        <dbReference type="ChEBI" id="CHEBI:15378"/>
        <dbReference type="ChEBI" id="CHEBI:57287"/>
        <dbReference type="ChEBI" id="CHEBI:57340"/>
        <dbReference type="EC" id="3.1.2.4"/>
    </reaction>
</comment>
<evidence type="ECO:0000256" key="2">
    <source>
        <dbReference type="RuleBase" id="RU369070"/>
    </source>
</evidence>
<proteinExistence type="inferred from homology"/>
<evidence type="ECO:0000313" key="5">
    <source>
        <dbReference type="Proteomes" id="UP001227230"/>
    </source>
</evidence>
<dbReference type="EC" id="3.1.2.4" evidence="2"/>
<dbReference type="InterPro" id="IPR045004">
    <property type="entry name" value="ECH_dom"/>
</dbReference>
<dbReference type="Gene3D" id="3.90.226.10">
    <property type="entry name" value="2-enoyl-CoA Hydratase, Chain A, domain 1"/>
    <property type="match status" value="2"/>
</dbReference>
<dbReference type="CDD" id="cd06558">
    <property type="entry name" value="crotonase-like"/>
    <property type="match status" value="1"/>
</dbReference>
<sequence>MAALFLSDPEPNQVLFEESSYARKMILNRPHKLNSLTYEMISQISRNLEVYENDHLVKILILKGQGKAFCAGGDVVGILLSIINGHWSFGARFYKKQLTLDYLIATSTKPLVSLINGIVMGGGAGLSMNSMFRVVTENTVFAMPEGQIGLFPDVGASYFLSRLSGSFGKVVNSSYDFIIFQHNFLEYLIHVVLTHFPFICVNRYEGEYLGLTGARLDGSEMLACGLATHFVLSKDLLLLENALSEVASSDALTISRVISAFSSKISLKKDSAFRRLETINKCFSKGTVEEILSTLENEVVNGDKWIVHAISSMKSASPTSLKIFLKLIREGRTKELKDCLIQDYTIVCHLIRRTFNRDFIEGSRAKLFEKDKQPKWEPSKLELVSDEMVDQYFQKVDDADWEYLQLPERANIAKIWQSKL</sequence>
<keyword evidence="5" id="KW-1185">Reference proteome</keyword>
<dbReference type="PANTHER" id="PTHR43176">
    <property type="entry name" value="3-HYDROXYISOBUTYRYL-COA HYDROLASE-RELATED"/>
    <property type="match status" value="1"/>
</dbReference>
<protein>
    <recommendedName>
        <fullName evidence="2">3-hydroxyisobutyryl-CoA hydrolase</fullName>
        <shortName evidence="2">HIB-CoA hydrolase</shortName>
        <shortName evidence="2">HIBYL-CoA-H</shortName>
        <ecNumber evidence="2">3.1.2.4</ecNumber>
    </recommendedName>
    <alternativeName>
        <fullName evidence="2">3-hydroxyisobutyryl-coenzyme A hydrolase</fullName>
    </alternativeName>
</protein>
<dbReference type="SUPFAM" id="SSF52096">
    <property type="entry name" value="ClpP/crotonase"/>
    <property type="match status" value="1"/>
</dbReference>
<comment type="function">
    <text evidence="2">Hydrolyzes 3-hydroxyisobutyryl-CoA (HIBYL-CoA), a saline catabolite. Has high activity toward isobutyryl-CoA. Could be an isobutyryl-CoA dehydrogenase that functions in valine catabolism.</text>
</comment>
<feature type="domain" description="Enoyl-CoA hydratase/isomerase" evidence="3">
    <location>
        <begin position="204"/>
        <end position="393"/>
    </location>
</feature>
<evidence type="ECO:0000256" key="1">
    <source>
        <dbReference type="ARBA" id="ARBA00022801"/>
    </source>
</evidence>
<dbReference type="InterPro" id="IPR029045">
    <property type="entry name" value="ClpP/crotonase-like_dom_sf"/>
</dbReference>
<name>A0ABY9D2W4_VITVI</name>
<reference evidence="4 5" key="1">
    <citation type="journal article" date="2023" name="Hortic Res">
        <title>The complete reference genome for grapevine (Vitis vinifera L.) genetics and breeding.</title>
        <authorList>
            <person name="Shi X."/>
            <person name="Cao S."/>
            <person name="Wang X."/>
            <person name="Huang S."/>
            <person name="Wang Y."/>
            <person name="Liu Z."/>
            <person name="Liu W."/>
            <person name="Leng X."/>
            <person name="Peng Y."/>
            <person name="Wang N."/>
            <person name="Wang Y."/>
            <person name="Ma Z."/>
            <person name="Xu X."/>
            <person name="Zhang F."/>
            <person name="Xue H."/>
            <person name="Zhong H."/>
            <person name="Wang Y."/>
            <person name="Zhang K."/>
            <person name="Velt A."/>
            <person name="Avia K."/>
            <person name="Holtgrawe D."/>
            <person name="Grimplet J."/>
            <person name="Matus J.T."/>
            <person name="Ware D."/>
            <person name="Wu X."/>
            <person name="Wang H."/>
            <person name="Liu C."/>
            <person name="Fang Y."/>
            <person name="Rustenholz C."/>
            <person name="Cheng Z."/>
            <person name="Xiao H."/>
            <person name="Zhou Y."/>
        </authorList>
    </citation>
    <scope>NUCLEOTIDE SEQUENCE [LARGE SCALE GENOMIC DNA]</scope>
    <source>
        <strain evidence="5">cv. Pinot noir / PN40024</strain>
        <tissue evidence="4">Leaf</tissue>
    </source>
</reference>
<dbReference type="Pfam" id="PF16113">
    <property type="entry name" value="ECH_2"/>
    <property type="match status" value="2"/>
</dbReference>
<comment type="similarity">
    <text evidence="2">Belongs to the enoyl-CoA hydratase/isomerase family.</text>
</comment>
<feature type="domain" description="Enoyl-CoA hydratase/isomerase" evidence="3">
    <location>
        <begin position="23"/>
        <end position="169"/>
    </location>
</feature>
<dbReference type="Proteomes" id="UP001227230">
    <property type="component" value="Chromosome 13"/>
</dbReference>
<dbReference type="EMBL" id="CP126660">
    <property type="protein sequence ID" value="WKA01704.1"/>
    <property type="molecule type" value="Genomic_DNA"/>
</dbReference>
<evidence type="ECO:0000313" key="4">
    <source>
        <dbReference type="EMBL" id="WKA01704.1"/>
    </source>
</evidence>
<evidence type="ECO:0000259" key="3">
    <source>
        <dbReference type="Pfam" id="PF16113"/>
    </source>
</evidence>